<name>A0A8T4GYF6_9EURY</name>
<dbReference type="GO" id="GO:0009098">
    <property type="term" value="P:L-leucine biosynthetic process"/>
    <property type="evidence" value="ECO:0007669"/>
    <property type="project" value="UniProtKB-UniRule"/>
</dbReference>
<evidence type="ECO:0000313" key="16">
    <source>
        <dbReference type="Proteomes" id="UP000823736"/>
    </source>
</evidence>
<organism evidence="15 16">
    <name type="scientific">Halolamina salifodinae</name>
    <dbReference type="NCBI Taxonomy" id="1202767"/>
    <lineage>
        <taxon>Archaea</taxon>
        <taxon>Methanobacteriati</taxon>
        <taxon>Methanobacteriota</taxon>
        <taxon>Stenosarchaea group</taxon>
        <taxon>Halobacteria</taxon>
        <taxon>Halobacteriales</taxon>
        <taxon>Haloferacaceae</taxon>
    </lineage>
</organism>
<comment type="subunit">
    <text evidence="12">Heterodimer of LeuC and LeuD.</text>
</comment>
<feature type="binding site" evidence="12">
    <location>
        <position position="426"/>
    </location>
    <ligand>
        <name>[4Fe-4S] cluster</name>
        <dbReference type="ChEBI" id="CHEBI:49883"/>
    </ligand>
</feature>
<dbReference type="SUPFAM" id="SSF53732">
    <property type="entry name" value="Aconitase iron-sulfur domain"/>
    <property type="match status" value="1"/>
</dbReference>
<dbReference type="RefSeq" id="WP_209491533.1">
    <property type="nucleotide sequence ID" value="NZ_JAGGLC010000003.1"/>
</dbReference>
<evidence type="ECO:0000256" key="7">
    <source>
        <dbReference type="ARBA" id="ARBA00022723"/>
    </source>
</evidence>
<evidence type="ECO:0000256" key="2">
    <source>
        <dbReference type="ARBA" id="ARBA00002695"/>
    </source>
</evidence>
<keyword evidence="11 12" id="KW-0100">Branched-chain amino acid biosynthesis</keyword>
<evidence type="ECO:0000256" key="1">
    <source>
        <dbReference type="ARBA" id="ARBA00000491"/>
    </source>
</evidence>
<evidence type="ECO:0000256" key="8">
    <source>
        <dbReference type="ARBA" id="ARBA00023004"/>
    </source>
</evidence>
<dbReference type="InterPro" id="IPR033941">
    <property type="entry name" value="IPMI_cat"/>
</dbReference>
<dbReference type="PANTHER" id="PTHR43822">
    <property type="entry name" value="HOMOACONITASE, MITOCHONDRIAL-RELATED"/>
    <property type="match status" value="1"/>
</dbReference>
<dbReference type="PROSITE" id="PS01244">
    <property type="entry name" value="ACONITASE_2"/>
    <property type="match status" value="1"/>
</dbReference>
<protein>
    <recommendedName>
        <fullName evidence="12">3-isopropylmalate dehydratase large subunit</fullName>
        <ecNumber evidence="12">4.2.1.33</ecNumber>
    </recommendedName>
    <alternativeName>
        <fullName evidence="12">Alpha-IPM isomerase</fullName>
        <shortName evidence="12">IPMI</shortName>
    </alternativeName>
    <alternativeName>
        <fullName evidence="12">Isopropylmalate isomerase</fullName>
    </alternativeName>
</protein>
<dbReference type="PRINTS" id="PR00415">
    <property type="entry name" value="ACONITASE"/>
</dbReference>
<dbReference type="InterPro" id="IPR015931">
    <property type="entry name" value="Acnase/IPM_dHydase_lsu_aba_1/3"/>
</dbReference>
<comment type="catalytic activity">
    <reaction evidence="1 12">
        <text>(2R,3S)-3-isopropylmalate = (2S)-2-isopropylmalate</text>
        <dbReference type="Rhea" id="RHEA:32287"/>
        <dbReference type="ChEBI" id="CHEBI:1178"/>
        <dbReference type="ChEBI" id="CHEBI:35121"/>
        <dbReference type="EC" id="4.2.1.33"/>
    </reaction>
</comment>
<evidence type="ECO:0000256" key="9">
    <source>
        <dbReference type="ARBA" id="ARBA00023014"/>
    </source>
</evidence>
<evidence type="ECO:0000313" key="15">
    <source>
        <dbReference type="EMBL" id="MBP1987272.1"/>
    </source>
</evidence>
<dbReference type="AlphaFoldDB" id="A0A8T4GYF6"/>
<keyword evidence="4 12" id="KW-0432">Leucine biosynthesis</keyword>
<dbReference type="NCBIfam" id="NF009116">
    <property type="entry name" value="PRK12466.1"/>
    <property type="match status" value="1"/>
</dbReference>
<dbReference type="Gene3D" id="3.30.499.10">
    <property type="entry name" value="Aconitase, domain 3"/>
    <property type="match status" value="2"/>
</dbReference>
<dbReference type="InterPro" id="IPR036008">
    <property type="entry name" value="Aconitase_4Fe-4S_dom"/>
</dbReference>
<dbReference type="EC" id="4.2.1.33" evidence="12"/>
<dbReference type="InterPro" id="IPR018136">
    <property type="entry name" value="Aconitase_4Fe-4S_BS"/>
</dbReference>
<evidence type="ECO:0000256" key="3">
    <source>
        <dbReference type="ARBA" id="ARBA00004729"/>
    </source>
</evidence>
<keyword evidence="9 12" id="KW-0411">Iron-sulfur</keyword>
<comment type="pathway">
    <text evidence="3 12">Amino-acid biosynthesis; L-leucine biosynthesis; L-leucine from 3-methyl-2-oxobutanoate: step 2/4.</text>
</comment>
<comment type="caution">
    <text evidence="15">The sequence shown here is derived from an EMBL/GenBank/DDBJ whole genome shotgun (WGS) entry which is preliminary data.</text>
</comment>
<dbReference type="NCBIfam" id="TIGR00170">
    <property type="entry name" value="leuC"/>
    <property type="match status" value="1"/>
</dbReference>
<keyword evidence="8 12" id="KW-0408">Iron</keyword>
<dbReference type="PANTHER" id="PTHR43822:SF9">
    <property type="entry name" value="3-ISOPROPYLMALATE DEHYDRATASE"/>
    <property type="match status" value="1"/>
</dbReference>
<evidence type="ECO:0000256" key="10">
    <source>
        <dbReference type="ARBA" id="ARBA00023239"/>
    </source>
</evidence>
<evidence type="ECO:0000256" key="12">
    <source>
        <dbReference type="HAMAP-Rule" id="MF_01026"/>
    </source>
</evidence>
<feature type="domain" description="Aconitase/3-isopropylmalate dehydratase large subunit alpha/beta/alpha" evidence="14">
    <location>
        <begin position="9"/>
        <end position="474"/>
    </location>
</feature>
<keyword evidence="10 12" id="KW-0456">Lyase</keyword>
<dbReference type="CDD" id="cd01583">
    <property type="entry name" value="IPMI"/>
    <property type="match status" value="1"/>
</dbReference>
<evidence type="ECO:0000259" key="14">
    <source>
        <dbReference type="Pfam" id="PF00330"/>
    </source>
</evidence>
<sequence length="490" mass="52658">MSEGTLYDAVWDRHRVRRLPSGQDQLFVGLHLIHEVTSPQAFGMLRERGLEVAYPERTHATADHIVPTDDRERPYDDDAAEAMMQKLEENVEDVGLTFDHPDTGRQGIVHVVGPEQGLTQPGMTIVCGDSHTATHGAFGALAFGIGTSQIRDVLATGTVAMEKQAVRRIEVTGELGEGVTAKDLILTIIGELGTDGGVGYVYEYGGSAVDALSMPGRMTICNMSIEGGARAGYVNPDQTTYDWLRDTDAFEDNEERSSSSSRTQSGDDPEKFAERKEYWESIRSGDDATYDDVVTIDGSAIEPTVTWGTTPGQTVGISEPVPHPDDLAPEDRAVAERAQEHMGVEPGEPMDGYPVDVAFLGSCTNARLSDLRAAAEVVEGREVADDVRGLVVPGSQRVKAAAEREGLDETFRDAGFEWRGAGCSMCLGMNDDQLVGDEVCASSSNRNFVGRQGSAEGKTVLMSPEMVAAAAVTGEVTDVRELDAAPEVAR</sequence>
<feature type="region of interest" description="Disordered" evidence="13">
    <location>
        <begin position="251"/>
        <end position="273"/>
    </location>
</feature>
<keyword evidence="6 12" id="KW-0028">Amino-acid biosynthesis</keyword>
<evidence type="ECO:0000256" key="11">
    <source>
        <dbReference type="ARBA" id="ARBA00023304"/>
    </source>
</evidence>
<dbReference type="PROSITE" id="PS00450">
    <property type="entry name" value="ACONITASE_1"/>
    <property type="match status" value="1"/>
</dbReference>
<dbReference type="NCBIfam" id="NF004016">
    <property type="entry name" value="PRK05478.1"/>
    <property type="match status" value="1"/>
</dbReference>
<dbReference type="InterPro" id="IPR001030">
    <property type="entry name" value="Acoase/IPM_deHydtase_lsu_aba"/>
</dbReference>
<dbReference type="Pfam" id="PF00330">
    <property type="entry name" value="Aconitase"/>
    <property type="match status" value="1"/>
</dbReference>
<feature type="binding site" evidence="12">
    <location>
        <position position="423"/>
    </location>
    <ligand>
        <name>[4Fe-4S] cluster</name>
        <dbReference type="ChEBI" id="CHEBI:49883"/>
    </ligand>
</feature>
<evidence type="ECO:0000256" key="5">
    <source>
        <dbReference type="ARBA" id="ARBA00022485"/>
    </source>
</evidence>
<keyword evidence="7 12" id="KW-0479">Metal-binding</keyword>
<dbReference type="HAMAP" id="MF_01026">
    <property type="entry name" value="LeuC_type1"/>
    <property type="match status" value="1"/>
</dbReference>
<reference evidence="15" key="1">
    <citation type="submission" date="2021-03" db="EMBL/GenBank/DDBJ databases">
        <title>Genomic Encyclopedia of Type Strains, Phase IV (KMG-IV): sequencing the most valuable type-strain genomes for metagenomic binning, comparative biology and taxonomic classification.</title>
        <authorList>
            <person name="Goeker M."/>
        </authorList>
    </citation>
    <scope>NUCLEOTIDE SEQUENCE</scope>
    <source>
        <strain evidence="15">DSM 26232</strain>
    </source>
</reference>
<dbReference type="EMBL" id="JAGGLC010000003">
    <property type="protein sequence ID" value="MBP1987272.1"/>
    <property type="molecule type" value="Genomic_DNA"/>
</dbReference>
<dbReference type="GO" id="GO:0003861">
    <property type="term" value="F:3-isopropylmalate dehydratase activity"/>
    <property type="evidence" value="ECO:0007669"/>
    <property type="project" value="UniProtKB-UniRule"/>
</dbReference>
<dbReference type="OrthoDB" id="6900at2157"/>
<proteinExistence type="inferred from homology"/>
<comment type="function">
    <text evidence="2 12">Catalyzes the isomerization between 2-isopropylmalate and 3-isopropylmalate, via the formation of 2-isopropylmaleate.</text>
</comment>
<dbReference type="InterPro" id="IPR050067">
    <property type="entry name" value="IPM_dehydratase_rel_enz"/>
</dbReference>
<accession>A0A8T4GYF6</accession>
<evidence type="ECO:0000256" key="4">
    <source>
        <dbReference type="ARBA" id="ARBA00022430"/>
    </source>
</evidence>
<dbReference type="GO" id="GO:0046872">
    <property type="term" value="F:metal ion binding"/>
    <property type="evidence" value="ECO:0007669"/>
    <property type="project" value="UniProtKB-KW"/>
</dbReference>
<feature type="binding site" evidence="12">
    <location>
        <position position="363"/>
    </location>
    <ligand>
        <name>[4Fe-4S] cluster</name>
        <dbReference type="ChEBI" id="CHEBI:49883"/>
    </ligand>
</feature>
<evidence type="ECO:0000256" key="13">
    <source>
        <dbReference type="SAM" id="MobiDB-lite"/>
    </source>
</evidence>
<comment type="cofactor">
    <cofactor evidence="12">
        <name>[4Fe-4S] cluster</name>
        <dbReference type="ChEBI" id="CHEBI:49883"/>
    </cofactor>
    <text evidence="12">Binds 1 [4Fe-4S] cluster per subunit.</text>
</comment>
<keyword evidence="16" id="KW-1185">Reference proteome</keyword>
<gene>
    <name evidence="12" type="primary">leuC</name>
    <name evidence="15" type="ORF">J2753_001770</name>
</gene>
<dbReference type="Proteomes" id="UP000823736">
    <property type="component" value="Unassembled WGS sequence"/>
</dbReference>
<dbReference type="InterPro" id="IPR004430">
    <property type="entry name" value="3-IsopropMal_deHydase_lsu"/>
</dbReference>
<evidence type="ECO:0000256" key="6">
    <source>
        <dbReference type="ARBA" id="ARBA00022605"/>
    </source>
</evidence>
<dbReference type="GO" id="GO:0051539">
    <property type="term" value="F:4 iron, 4 sulfur cluster binding"/>
    <property type="evidence" value="ECO:0007669"/>
    <property type="project" value="UniProtKB-KW"/>
</dbReference>
<keyword evidence="5 12" id="KW-0004">4Fe-4S</keyword>
<comment type="similarity">
    <text evidence="12">Belongs to the aconitase/IPM isomerase family. LeuC type 1 subfamily.</text>
</comment>